<evidence type="ECO:0000256" key="5">
    <source>
        <dbReference type="ARBA" id="ARBA00022729"/>
    </source>
</evidence>
<dbReference type="AlphaFoldDB" id="F0XRN9"/>
<dbReference type="Gene3D" id="1.25.10.10">
    <property type="entry name" value="Leucine-rich Repeat Variant"/>
    <property type="match status" value="1"/>
</dbReference>
<evidence type="ECO:0000256" key="9">
    <source>
        <dbReference type="SAM" id="SignalP"/>
    </source>
</evidence>
<comment type="subunit">
    <text evidence="2">Interacts with KAR2.</text>
</comment>
<keyword evidence="8" id="KW-0811">Translocation</keyword>
<evidence type="ECO:0000256" key="7">
    <source>
        <dbReference type="ARBA" id="ARBA00022927"/>
    </source>
</evidence>
<reference evidence="10 11" key="1">
    <citation type="journal article" date="2011" name="Proc. Natl. Acad. Sci. U.S.A.">
        <title>Genome and transcriptome analyses of the mountain pine beetle-fungal symbiont Grosmannia clavigera, a lodgepole pine pathogen.</title>
        <authorList>
            <person name="DiGuistini S."/>
            <person name="Wang Y."/>
            <person name="Liao N.Y."/>
            <person name="Taylor G."/>
            <person name="Tanguay P."/>
            <person name="Feau N."/>
            <person name="Henrissat B."/>
            <person name="Chan S.K."/>
            <person name="Hesse-Orce U."/>
            <person name="Alamouti S.M."/>
            <person name="Tsui C.K.M."/>
            <person name="Docking R.T."/>
            <person name="Levasseur A."/>
            <person name="Haridas S."/>
            <person name="Robertson G."/>
            <person name="Birol I."/>
            <person name="Holt R.A."/>
            <person name="Marra M.A."/>
            <person name="Hamelin R.C."/>
            <person name="Hirst M."/>
            <person name="Jones S.J.M."/>
            <person name="Bohlmann J."/>
            <person name="Breuil C."/>
        </authorList>
    </citation>
    <scope>NUCLEOTIDE SEQUENCE [LARGE SCALE GENOMIC DNA]</scope>
    <source>
        <strain evidence="11">kw1407 / UAMH 11150</strain>
    </source>
</reference>
<sequence>MANAMSLPARKLLALLFAVPLFHAVGTLGSAGLAPASNGLICHTDKAAECYPRLFEATNEFQRLHDDQDIPAGLHVRLNVWTGEKEAKLYNASEDSTAELEGLPVDRAVVLVDQPGSGEADADAEEEAARRIPKGAPEYDAVGAVKEPVGGEGKDDGDAISFADAVAVVKGVGLRYERANEVVADAERMRFIEALEQLGEFAHDIYYGSRLAEDKDATRLLLCLMTADDDGLGGVAQQQAGAIVAAAVQNNPTALRGVEREWEQHKTAPCSHESTLGEGVFKALGAAGDVSPAWVRSRLSAINGLIRSETIMQDFLEHDGLTEILRLLVTLTGPKYESTRARAAHLVIDNFLDANMGADVTRWPLEEATDSPVTDSCDPDVQAQCWDYHAERLAETYAAAGRQQEDDVAHWSAELWRLLQERRHGARRDEL</sequence>
<keyword evidence="5 9" id="KW-0732">Signal</keyword>
<protein>
    <recommendedName>
        <fullName evidence="3">Nucleotide exchange factor SIL1</fullName>
    </recommendedName>
</protein>
<dbReference type="InterPro" id="IPR031884">
    <property type="entry name" value="Sil1_fungi"/>
</dbReference>
<evidence type="ECO:0000256" key="1">
    <source>
        <dbReference type="ARBA" id="ARBA00010588"/>
    </source>
</evidence>
<dbReference type="GO" id="GO:0005783">
    <property type="term" value="C:endoplasmic reticulum"/>
    <property type="evidence" value="ECO:0007669"/>
    <property type="project" value="InterPro"/>
</dbReference>
<keyword evidence="7" id="KW-0653">Protein transport</keyword>
<dbReference type="eggNOG" id="KOG2160">
    <property type="taxonomic scope" value="Eukaryota"/>
</dbReference>
<dbReference type="InParanoid" id="F0XRN9"/>
<dbReference type="Pfam" id="PF16782">
    <property type="entry name" value="SIL1"/>
    <property type="match status" value="1"/>
</dbReference>
<organism evidence="11">
    <name type="scientific">Grosmannia clavigera (strain kw1407 / UAMH 11150)</name>
    <name type="common">Blue stain fungus</name>
    <name type="synonym">Graphiocladiella clavigera</name>
    <dbReference type="NCBI Taxonomy" id="655863"/>
    <lineage>
        <taxon>Eukaryota</taxon>
        <taxon>Fungi</taxon>
        <taxon>Dikarya</taxon>
        <taxon>Ascomycota</taxon>
        <taxon>Pezizomycotina</taxon>
        <taxon>Sordariomycetes</taxon>
        <taxon>Sordariomycetidae</taxon>
        <taxon>Ophiostomatales</taxon>
        <taxon>Ophiostomataceae</taxon>
        <taxon>Leptographium</taxon>
    </lineage>
</organism>
<dbReference type="Proteomes" id="UP000007796">
    <property type="component" value="Unassembled WGS sequence"/>
</dbReference>
<dbReference type="FunCoup" id="F0XRN9">
    <property type="interactions" value="115"/>
</dbReference>
<accession>F0XRN9</accession>
<evidence type="ECO:0000256" key="8">
    <source>
        <dbReference type="ARBA" id="ARBA00023010"/>
    </source>
</evidence>
<dbReference type="RefSeq" id="XP_014169051.1">
    <property type="nucleotide sequence ID" value="XM_014313576.1"/>
</dbReference>
<dbReference type="STRING" id="655863.F0XRN9"/>
<dbReference type="GO" id="GO:0015031">
    <property type="term" value="P:protein transport"/>
    <property type="evidence" value="ECO:0007669"/>
    <property type="project" value="UniProtKB-KW"/>
</dbReference>
<dbReference type="OrthoDB" id="448649at2759"/>
<evidence type="ECO:0000256" key="6">
    <source>
        <dbReference type="ARBA" id="ARBA00022824"/>
    </source>
</evidence>
<evidence type="ECO:0000313" key="11">
    <source>
        <dbReference type="Proteomes" id="UP000007796"/>
    </source>
</evidence>
<dbReference type="HOGENOM" id="CLU_034955_1_0_1"/>
<comment type="similarity">
    <text evidence="1">Belongs to the SIL1 family.</text>
</comment>
<evidence type="ECO:0000256" key="2">
    <source>
        <dbReference type="ARBA" id="ARBA00011799"/>
    </source>
</evidence>
<evidence type="ECO:0000256" key="3">
    <source>
        <dbReference type="ARBA" id="ARBA00015352"/>
    </source>
</evidence>
<evidence type="ECO:0000313" key="10">
    <source>
        <dbReference type="EMBL" id="EFW99568.1"/>
    </source>
</evidence>
<keyword evidence="4" id="KW-0813">Transport</keyword>
<name>F0XRN9_GROCL</name>
<keyword evidence="6" id="KW-0256">Endoplasmic reticulum</keyword>
<proteinExistence type="inferred from homology"/>
<dbReference type="GO" id="GO:0000774">
    <property type="term" value="F:adenyl-nucleotide exchange factor activity"/>
    <property type="evidence" value="ECO:0007669"/>
    <property type="project" value="InterPro"/>
</dbReference>
<dbReference type="EMBL" id="GL629990">
    <property type="protein sequence ID" value="EFW99568.1"/>
    <property type="molecule type" value="Genomic_DNA"/>
</dbReference>
<keyword evidence="11" id="KW-1185">Reference proteome</keyword>
<dbReference type="InterPro" id="IPR011989">
    <property type="entry name" value="ARM-like"/>
</dbReference>
<feature type="signal peptide" evidence="9">
    <location>
        <begin position="1"/>
        <end position="24"/>
    </location>
</feature>
<feature type="chain" id="PRO_5003264089" description="Nucleotide exchange factor SIL1" evidence="9">
    <location>
        <begin position="25"/>
        <end position="431"/>
    </location>
</feature>
<evidence type="ECO:0000256" key="4">
    <source>
        <dbReference type="ARBA" id="ARBA00022448"/>
    </source>
</evidence>
<gene>
    <name evidence="10" type="ORF">CMQ_7936</name>
</gene>
<dbReference type="GeneID" id="25981535"/>